<keyword evidence="2" id="KW-1185">Reference proteome</keyword>
<evidence type="ECO:0000313" key="1">
    <source>
        <dbReference type="EMBL" id="KAK6590792.1"/>
    </source>
</evidence>
<evidence type="ECO:0008006" key="3">
    <source>
        <dbReference type="Google" id="ProtNLM"/>
    </source>
</evidence>
<organism evidence="1 2">
    <name type="scientific">Cryptosporidium xiaoi</name>
    <dbReference type="NCBI Taxonomy" id="659607"/>
    <lineage>
        <taxon>Eukaryota</taxon>
        <taxon>Sar</taxon>
        <taxon>Alveolata</taxon>
        <taxon>Apicomplexa</taxon>
        <taxon>Conoidasida</taxon>
        <taxon>Coccidia</taxon>
        <taxon>Eucoccidiorida</taxon>
        <taxon>Eimeriorina</taxon>
        <taxon>Cryptosporidiidae</taxon>
        <taxon>Cryptosporidium</taxon>
    </lineage>
</organism>
<accession>A0AAV9Y1U0</accession>
<protein>
    <recommendedName>
        <fullName evidence="3">Sec1 family protein</fullName>
    </recommendedName>
</protein>
<reference evidence="1 2" key="1">
    <citation type="submission" date="2023-10" db="EMBL/GenBank/DDBJ databases">
        <title>Comparative genomics analysis reveals potential genetic determinants of host preference in Cryptosporidium xiaoi.</title>
        <authorList>
            <person name="Xiao L."/>
            <person name="Li J."/>
        </authorList>
    </citation>
    <scope>NUCLEOTIDE SEQUENCE [LARGE SCALE GENOMIC DNA]</scope>
    <source>
        <strain evidence="1 2">52996</strain>
    </source>
</reference>
<proteinExistence type="predicted"/>
<dbReference type="EMBL" id="JAWDEY010000004">
    <property type="protein sequence ID" value="KAK6590792.1"/>
    <property type="molecule type" value="Genomic_DNA"/>
</dbReference>
<name>A0AAV9Y1U0_9CRYT</name>
<evidence type="ECO:0000313" key="2">
    <source>
        <dbReference type="Proteomes" id="UP001311799"/>
    </source>
</evidence>
<dbReference type="AlphaFoldDB" id="A0AAV9Y1U0"/>
<gene>
    <name evidence="1" type="ORF">RS030_132027</name>
</gene>
<dbReference type="Proteomes" id="UP001311799">
    <property type="component" value="Unassembled WGS sequence"/>
</dbReference>
<sequence length="856" mass="99361">MVLKDVSILVKEIKNEYIDILTENEGLHDYSNEKIDEIDLILSSKQVEQCLLIRDVVSGLLDFDIFCLNWENIDESVKSISSHWNTKINSITFITQEPLIDVFGDIMTALMKIEEIGVSIANINIFLPYNSEIHVEYTKIMGMLEYEYNNRSITNFDFDNIKEFINMEQKGKTAIKIKELNLKNIFYCDCSELFNNKMISSICTCTEYKDLLNPILVSDLDDIYNEINIERRINSKYVMPKLFSIDNVKKNINLLNIDNLPHELKLRHSKHVLKIITFIFQEFNNVSLSKVNINLLSVGPSSKIISNTFYNSYHEILRNMKNFGVKNEKESDSTEITILFMDRSMDLISPIYSPIKNMNISDEGIFTRFDDGIIEYMDELMNKSLEYFREENGSDSDSYKKNDAPEDSYEKQMEQVTNPIYLSIMLDPDKLQKDFLLSENYPVLSYKFISSLEDLEILLRSGEREFTYTKKQSIISKIKSLFKINNKLFDSNSLLYILSRIKQSNYTKFFWNRLLDIQYNIESLTISKKRGLFLNTIKKYLYYIYYDEIINDNIIDVKNDLLIADNCDDISDECDIIKEIINLLLDIRTKLLPDSVTNILVKFDNYDKSVFENKLDNLSTDATLFLGILHIFLLQIFPVEKIDSYNSIFVKDIKKKFTTSSFENILTSNNVYCSDKNDCYNKILSLAISCSSYEGPDCKLSHCSTSNTSSNGKIKLKLNDIRNSRSILKNKEYRNFQLSSLLPKKDNYSQEFSTLISQILLNLITTSKNEFNLQDHDGFLLLSDLNITRIKNSSNNSCNKTIIINIIGNVSIYEVLEIEKLASFLKKENNNNQECNIIVLTDQLFSSVAFNGYFLS</sequence>
<comment type="caution">
    <text evidence="1">The sequence shown here is derived from an EMBL/GenBank/DDBJ whole genome shotgun (WGS) entry which is preliminary data.</text>
</comment>